<evidence type="ECO:0000313" key="3">
    <source>
        <dbReference type="Proteomes" id="UP001596119"/>
    </source>
</evidence>
<feature type="compositionally biased region" description="Basic and acidic residues" evidence="1">
    <location>
        <begin position="54"/>
        <end position="74"/>
    </location>
</feature>
<dbReference type="EMBL" id="JBHSQK010000108">
    <property type="protein sequence ID" value="MFC5952530.1"/>
    <property type="molecule type" value="Genomic_DNA"/>
</dbReference>
<evidence type="ECO:0000313" key="2">
    <source>
        <dbReference type="EMBL" id="MFC5952530.1"/>
    </source>
</evidence>
<feature type="compositionally biased region" description="Low complexity" evidence="1">
    <location>
        <begin position="29"/>
        <end position="47"/>
    </location>
</feature>
<organism evidence="2 3">
    <name type="scientific">Pseudonocardia lutea</name>
    <dbReference type="NCBI Taxonomy" id="2172015"/>
    <lineage>
        <taxon>Bacteria</taxon>
        <taxon>Bacillati</taxon>
        <taxon>Actinomycetota</taxon>
        <taxon>Actinomycetes</taxon>
        <taxon>Pseudonocardiales</taxon>
        <taxon>Pseudonocardiaceae</taxon>
        <taxon>Pseudonocardia</taxon>
    </lineage>
</organism>
<name>A0ABW1IHA9_9PSEU</name>
<protein>
    <submittedName>
        <fullName evidence="2">Uncharacterized protein</fullName>
    </submittedName>
</protein>
<feature type="region of interest" description="Disordered" evidence="1">
    <location>
        <begin position="25"/>
        <end position="74"/>
    </location>
</feature>
<accession>A0ABW1IHA9</accession>
<comment type="caution">
    <text evidence="2">The sequence shown here is derived from an EMBL/GenBank/DDBJ whole genome shotgun (WGS) entry which is preliminary data.</text>
</comment>
<proteinExistence type="predicted"/>
<sequence>MLYLVAFAVAAVIALLLWRAMSGDRADVPRGTGTARPAAPPRQTRPTGPDDDPDFLRSLDETMRRGDDPPPAKD</sequence>
<reference evidence="3" key="1">
    <citation type="journal article" date="2019" name="Int. J. Syst. Evol. Microbiol.">
        <title>The Global Catalogue of Microorganisms (GCM) 10K type strain sequencing project: providing services to taxonomists for standard genome sequencing and annotation.</title>
        <authorList>
            <consortium name="The Broad Institute Genomics Platform"/>
            <consortium name="The Broad Institute Genome Sequencing Center for Infectious Disease"/>
            <person name="Wu L."/>
            <person name="Ma J."/>
        </authorList>
    </citation>
    <scope>NUCLEOTIDE SEQUENCE [LARGE SCALE GENOMIC DNA]</scope>
    <source>
        <strain evidence="3">CGMCC 4.7397</strain>
    </source>
</reference>
<dbReference type="RefSeq" id="WP_379571498.1">
    <property type="nucleotide sequence ID" value="NZ_JBHSQK010000108.1"/>
</dbReference>
<keyword evidence="3" id="KW-1185">Reference proteome</keyword>
<gene>
    <name evidence="2" type="ORF">ACFQH9_30130</name>
</gene>
<dbReference type="Proteomes" id="UP001596119">
    <property type="component" value="Unassembled WGS sequence"/>
</dbReference>
<evidence type="ECO:0000256" key="1">
    <source>
        <dbReference type="SAM" id="MobiDB-lite"/>
    </source>
</evidence>